<proteinExistence type="predicted"/>
<accession>A0A0E9SYV6</accession>
<reference evidence="1" key="2">
    <citation type="journal article" date="2015" name="Fish Shellfish Immunol.">
        <title>Early steps in the European eel (Anguilla anguilla)-Vibrio vulnificus interaction in the gills: Role of the RtxA13 toxin.</title>
        <authorList>
            <person name="Callol A."/>
            <person name="Pajuelo D."/>
            <person name="Ebbesson L."/>
            <person name="Teles M."/>
            <person name="MacKenzie S."/>
            <person name="Amaro C."/>
        </authorList>
    </citation>
    <scope>NUCLEOTIDE SEQUENCE</scope>
</reference>
<protein>
    <submittedName>
        <fullName evidence="1">Uncharacterized protein</fullName>
    </submittedName>
</protein>
<reference evidence="1" key="1">
    <citation type="submission" date="2014-11" db="EMBL/GenBank/DDBJ databases">
        <authorList>
            <person name="Amaro Gonzalez C."/>
        </authorList>
    </citation>
    <scope>NUCLEOTIDE SEQUENCE</scope>
</reference>
<evidence type="ECO:0000313" key="1">
    <source>
        <dbReference type="EMBL" id="JAH46496.1"/>
    </source>
</evidence>
<dbReference type="EMBL" id="GBXM01062081">
    <property type="protein sequence ID" value="JAH46496.1"/>
    <property type="molecule type" value="Transcribed_RNA"/>
</dbReference>
<name>A0A0E9SYV6_ANGAN</name>
<sequence>MPKESPYLSIHL</sequence>
<organism evidence="1">
    <name type="scientific">Anguilla anguilla</name>
    <name type="common">European freshwater eel</name>
    <name type="synonym">Muraena anguilla</name>
    <dbReference type="NCBI Taxonomy" id="7936"/>
    <lineage>
        <taxon>Eukaryota</taxon>
        <taxon>Metazoa</taxon>
        <taxon>Chordata</taxon>
        <taxon>Craniata</taxon>
        <taxon>Vertebrata</taxon>
        <taxon>Euteleostomi</taxon>
        <taxon>Actinopterygii</taxon>
        <taxon>Neopterygii</taxon>
        <taxon>Teleostei</taxon>
        <taxon>Anguilliformes</taxon>
        <taxon>Anguillidae</taxon>
        <taxon>Anguilla</taxon>
    </lineage>
</organism>